<gene>
    <name evidence="2" type="ORF">G3T38_09415</name>
</gene>
<accession>A0A6P0HIK9</accession>
<evidence type="ECO:0000256" key="1">
    <source>
        <dbReference type="SAM" id="SignalP"/>
    </source>
</evidence>
<name>A0A6P0HIK9_9ACTN</name>
<reference evidence="2 3" key="1">
    <citation type="journal article" date="2014" name="Int. J. Syst. Evol. Microbiol.">
        <title>Nocardioides zeae sp. nov., isolated from the stem of Zea mays.</title>
        <authorList>
            <person name="Glaeser S.P."/>
            <person name="McInroy J.A."/>
            <person name="Busse H.J."/>
            <person name="Kampfer P."/>
        </authorList>
    </citation>
    <scope>NUCLEOTIDE SEQUENCE [LARGE SCALE GENOMIC DNA]</scope>
    <source>
        <strain evidence="2 3">JCM 30728</strain>
    </source>
</reference>
<dbReference type="RefSeq" id="WP_163772029.1">
    <property type="nucleotide sequence ID" value="NZ_JAAGXA010000005.1"/>
</dbReference>
<sequence length="247" mass="25133">MRSSTIVRAAGAAATVVLSVVGLAALLPYSASAAGDVPSTSSVLAPDMPQAIAEPGAPPVPAGWIVSPGTKSGTPTLDSVVGVSAPHLTHTAVVRGTRATYQWMLDGRPVSGETDPTTVPGPEALGRRLTLDIAFTAPGYAPRAGTFHFGVVALRAVPAGWVSASPRVDGPARFGRALTVRGPVLTHTAIASGATVHYRWFVDGVAAPGATGPTWTPNQAGDLVVGVTVAKPGWKPLAFTLRLGWII</sequence>
<dbReference type="Proteomes" id="UP000468687">
    <property type="component" value="Unassembled WGS sequence"/>
</dbReference>
<evidence type="ECO:0000313" key="2">
    <source>
        <dbReference type="EMBL" id="NEN78498.1"/>
    </source>
</evidence>
<organism evidence="2 3">
    <name type="scientific">Nocardioides zeae</name>
    <dbReference type="NCBI Taxonomy" id="1457234"/>
    <lineage>
        <taxon>Bacteria</taxon>
        <taxon>Bacillati</taxon>
        <taxon>Actinomycetota</taxon>
        <taxon>Actinomycetes</taxon>
        <taxon>Propionibacteriales</taxon>
        <taxon>Nocardioidaceae</taxon>
        <taxon>Nocardioides</taxon>
    </lineage>
</organism>
<protein>
    <submittedName>
        <fullName evidence="2">Uncharacterized protein</fullName>
    </submittedName>
</protein>
<dbReference type="EMBL" id="JAAGXA010000005">
    <property type="protein sequence ID" value="NEN78498.1"/>
    <property type="molecule type" value="Genomic_DNA"/>
</dbReference>
<keyword evidence="1" id="KW-0732">Signal</keyword>
<evidence type="ECO:0000313" key="3">
    <source>
        <dbReference type="Proteomes" id="UP000468687"/>
    </source>
</evidence>
<keyword evidence="3" id="KW-1185">Reference proteome</keyword>
<feature type="signal peptide" evidence="1">
    <location>
        <begin position="1"/>
        <end position="33"/>
    </location>
</feature>
<proteinExistence type="predicted"/>
<comment type="caution">
    <text evidence="2">The sequence shown here is derived from an EMBL/GenBank/DDBJ whole genome shotgun (WGS) entry which is preliminary data.</text>
</comment>
<feature type="chain" id="PRO_5026771048" evidence="1">
    <location>
        <begin position="34"/>
        <end position="247"/>
    </location>
</feature>
<dbReference type="AlphaFoldDB" id="A0A6P0HIK9"/>